<feature type="transmembrane region" description="Helical" evidence="1">
    <location>
        <begin position="226"/>
        <end position="248"/>
    </location>
</feature>
<gene>
    <name evidence="2" type="ORF">BD293_0698</name>
</gene>
<name>A0A543KAK1_9RHOB</name>
<feature type="transmembrane region" description="Helical" evidence="1">
    <location>
        <begin position="204"/>
        <end position="220"/>
    </location>
</feature>
<organism evidence="2 3">
    <name type="scientific">Roseinatronobacter monicus</name>
    <dbReference type="NCBI Taxonomy" id="393481"/>
    <lineage>
        <taxon>Bacteria</taxon>
        <taxon>Pseudomonadati</taxon>
        <taxon>Pseudomonadota</taxon>
        <taxon>Alphaproteobacteria</taxon>
        <taxon>Rhodobacterales</taxon>
        <taxon>Paracoccaceae</taxon>
        <taxon>Roseinatronobacter</taxon>
    </lineage>
</organism>
<comment type="caution">
    <text evidence="2">The sequence shown here is derived from an EMBL/GenBank/DDBJ whole genome shotgun (WGS) entry which is preliminary data.</text>
</comment>
<dbReference type="AlphaFoldDB" id="A0A543KAK1"/>
<dbReference type="Proteomes" id="UP000320582">
    <property type="component" value="Unassembled WGS sequence"/>
</dbReference>
<reference evidence="2 3" key="1">
    <citation type="submission" date="2019-06" db="EMBL/GenBank/DDBJ databases">
        <title>Genomic Encyclopedia of Archaeal and Bacterial Type Strains, Phase II (KMG-II): from individual species to whole genera.</title>
        <authorList>
            <person name="Goeker M."/>
        </authorList>
    </citation>
    <scope>NUCLEOTIDE SEQUENCE [LARGE SCALE GENOMIC DNA]</scope>
    <source>
        <strain evidence="2 3">DSM 18423</strain>
    </source>
</reference>
<sequence length="254" mass="26806">MPLGTARRQGYLSDMKHTLPILTLVATAAFLVSPFVADPFMGFDPQRFPVPQIDPPVQPAGYAFSIWGLIYVWLAVLAVVGVILRRDALAWQPVHLPLTLSLGPGALWLWVAGFAPLTATVLIFWMLGCAIWALLRTPAQDRWLLRVPVALYAGWLTAAAHVSLGVAIGGYGLASGELAAVIAVAGATLVALAVGWTRPDAPEYSAAVIWAFIAVIVANLPEAIAVTGATLVALLLVAAMTACGLWAGQRKPAL</sequence>
<feature type="transmembrane region" description="Helical" evidence="1">
    <location>
        <begin position="117"/>
        <end position="135"/>
    </location>
</feature>
<keyword evidence="1" id="KW-0812">Transmembrane</keyword>
<protein>
    <recommendedName>
        <fullName evidence="4">TspO/MBR related protein</fullName>
    </recommendedName>
</protein>
<keyword evidence="3" id="KW-1185">Reference proteome</keyword>
<evidence type="ECO:0008006" key="4">
    <source>
        <dbReference type="Google" id="ProtNLM"/>
    </source>
</evidence>
<evidence type="ECO:0000256" key="1">
    <source>
        <dbReference type="SAM" id="Phobius"/>
    </source>
</evidence>
<feature type="transmembrane region" description="Helical" evidence="1">
    <location>
        <begin position="61"/>
        <end position="82"/>
    </location>
</feature>
<evidence type="ECO:0000313" key="2">
    <source>
        <dbReference type="EMBL" id="TQM92110.1"/>
    </source>
</evidence>
<feature type="transmembrane region" description="Helical" evidence="1">
    <location>
        <begin position="147"/>
        <end position="172"/>
    </location>
</feature>
<proteinExistence type="predicted"/>
<dbReference type="RefSeq" id="WP_246086196.1">
    <property type="nucleotide sequence ID" value="NZ_VFPT01000001.1"/>
</dbReference>
<feature type="transmembrane region" description="Helical" evidence="1">
    <location>
        <begin position="178"/>
        <end position="197"/>
    </location>
</feature>
<keyword evidence="1" id="KW-0472">Membrane</keyword>
<accession>A0A543KAK1</accession>
<dbReference type="EMBL" id="VFPT01000001">
    <property type="protein sequence ID" value="TQM92110.1"/>
    <property type="molecule type" value="Genomic_DNA"/>
</dbReference>
<keyword evidence="1" id="KW-1133">Transmembrane helix</keyword>
<evidence type="ECO:0000313" key="3">
    <source>
        <dbReference type="Proteomes" id="UP000320582"/>
    </source>
</evidence>